<dbReference type="RefSeq" id="WP_142707226.1">
    <property type="nucleotide sequence ID" value="NZ_VIRS01000018.1"/>
</dbReference>
<keyword evidence="4 6" id="KW-0503">Monooxygenase</keyword>
<dbReference type="InParanoid" id="A0A545AMI5"/>
<keyword evidence="2" id="KW-0274">FAD</keyword>
<dbReference type="EMBL" id="VIRS01000018">
    <property type="protein sequence ID" value="TQS42537.1"/>
    <property type="molecule type" value="Genomic_DNA"/>
</dbReference>
<dbReference type="InterPro" id="IPR002938">
    <property type="entry name" value="FAD-bd"/>
</dbReference>
<feature type="domain" description="FAD-binding" evidence="5">
    <location>
        <begin position="3"/>
        <end position="71"/>
    </location>
</feature>
<evidence type="ECO:0000256" key="4">
    <source>
        <dbReference type="ARBA" id="ARBA00023033"/>
    </source>
</evidence>
<keyword evidence="7" id="KW-1185">Reference proteome</keyword>
<sequence length="356" mass="38375">MRIAIIGGGPGGLTLARTLHVLGLESTVYERDPSRDARGQGGMLDLHTDTGQRALRVAGLEDQFLVHARREGQDFRLLDETGTLLLRVDTPDDAPLARPEIDRSDLRDLLLDSLPDGTVQWGKALTTAGDELLFHDGTAAGYDVLVGADGARSRVRPLLTDAEPVPVGVEHVELGIPDVDRTHPHLAAVLGRGNYWALGPGQGLGAQVNGSGRVRVYLSFYEGHDVPPLTKDALARAFDGWGPDAQDLIRACDDEIVRRTITMLPPGLTWTPNPRVTLIGDAAHLCPPSGEGANQAMLDASELAQALAAQPGRPDEAIRAYEASMYPRSTAVTEESLRIRDMLRAGAQETLRFFAR</sequence>
<evidence type="ECO:0000256" key="1">
    <source>
        <dbReference type="ARBA" id="ARBA00022630"/>
    </source>
</evidence>
<keyword evidence="3" id="KW-0560">Oxidoreductase</keyword>
<dbReference type="SUPFAM" id="SSF51905">
    <property type="entry name" value="FAD/NAD(P)-binding domain"/>
    <property type="match status" value="1"/>
</dbReference>
<reference evidence="6 7" key="1">
    <citation type="submission" date="2019-07" db="EMBL/GenBank/DDBJ databases">
        <title>Cryptosporangium phraense sp. nov., isolated from plant litter.</title>
        <authorList>
            <person name="Suriyachadkun C."/>
        </authorList>
    </citation>
    <scope>NUCLEOTIDE SEQUENCE [LARGE SCALE GENOMIC DNA]</scope>
    <source>
        <strain evidence="6 7">A-T 5661</strain>
    </source>
</reference>
<dbReference type="PANTHER" id="PTHR46972:SF1">
    <property type="entry name" value="FAD DEPENDENT OXIDOREDUCTASE DOMAIN-CONTAINING PROTEIN"/>
    <property type="match status" value="1"/>
</dbReference>
<proteinExistence type="predicted"/>
<keyword evidence="1" id="KW-0285">Flavoprotein</keyword>
<feature type="domain" description="FAD-binding" evidence="5">
    <location>
        <begin position="275"/>
        <end position="335"/>
    </location>
</feature>
<dbReference type="InterPro" id="IPR036188">
    <property type="entry name" value="FAD/NAD-bd_sf"/>
</dbReference>
<accession>A0A545AMI5</accession>
<dbReference type="AlphaFoldDB" id="A0A545AMI5"/>
<evidence type="ECO:0000259" key="5">
    <source>
        <dbReference type="Pfam" id="PF01494"/>
    </source>
</evidence>
<evidence type="ECO:0000256" key="2">
    <source>
        <dbReference type="ARBA" id="ARBA00022827"/>
    </source>
</evidence>
<evidence type="ECO:0000256" key="3">
    <source>
        <dbReference type="ARBA" id="ARBA00023002"/>
    </source>
</evidence>
<dbReference type="Pfam" id="PF01494">
    <property type="entry name" value="FAD_binding_3"/>
    <property type="match status" value="2"/>
</dbReference>
<dbReference type="PANTHER" id="PTHR46972">
    <property type="entry name" value="MONOOXYGENASE ASQM-RELATED"/>
    <property type="match status" value="1"/>
</dbReference>
<evidence type="ECO:0000313" key="7">
    <source>
        <dbReference type="Proteomes" id="UP000317982"/>
    </source>
</evidence>
<dbReference type="Gene3D" id="3.50.50.60">
    <property type="entry name" value="FAD/NAD(P)-binding domain"/>
    <property type="match status" value="1"/>
</dbReference>
<dbReference type="PRINTS" id="PR00420">
    <property type="entry name" value="RNGMNOXGNASE"/>
</dbReference>
<dbReference type="Proteomes" id="UP000317982">
    <property type="component" value="Unassembled WGS sequence"/>
</dbReference>
<protein>
    <submittedName>
        <fullName evidence="6">FAD-dependent monooxygenase</fullName>
    </submittedName>
</protein>
<dbReference type="GO" id="GO:0071949">
    <property type="term" value="F:FAD binding"/>
    <property type="evidence" value="ECO:0007669"/>
    <property type="project" value="InterPro"/>
</dbReference>
<comment type="caution">
    <text evidence="6">The sequence shown here is derived from an EMBL/GenBank/DDBJ whole genome shotgun (WGS) entry which is preliminary data.</text>
</comment>
<organism evidence="6 7">
    <name type="scientific">Cryptosporangium phraense</name>
    <dbReference type="NCBI Taxonomy" id="2593070"/>
    <lineage>
        <taxon>Bacteria</taxon>
        <taxon>Bacillati</taxon>
        <taxon>Actinomycetota</taxon>
        <taxon>Actinomycetes</taxon>
        <taxon>Cryptosporangiales</taxon>
        <taxon>Cryptosporangiaceae</taxon>
        <taxon>Cryptosporangium</taxon>
    </lineage>
</organism>
<dbReference type="GO" id="GO:0004497">
    <property type="term" value="F:monooxygenase activity"/>
    <property type="evidence" value="ECO:0007669"/>
    <property type="project" value="UniProtKB-KW"/>
</dbReference>
<name>A0A545AMI5_9ACTN</name>
<evidence type="ECO:0000313" key="6">
    <source>
        <dbReference type="EMBL" id="TQS42537.1"/>
    </source>
</evidence>
<dbReference type="OrthoDB" id="3217377at2"/>
<gene>
    <name evidence="6" type="ORF">FL583_23960</name>
</gene>